<dbReference type="SUPFAM" id="SSF53244">
    <property type="entry name" value="MurD-like peptide ligases, peptide-binding domain"/>
    <property type="match status" value="1"/>
</dbReference>
<reference evidence="18 19" key="1">
    <citation type="submission" date="2020-08" db="EMBL/GenBank/DDBJ databases">
        <title>Genome public.</title>
        <authorList>
            <person name="Liu C."/>
            <person name="Sun Q."/>
        </authorList>
    </citation>
    <scope>NUCLEOTIDE SEQUENCE [LARGE SCALE GENOMIC DNA]</scope>
    <source>
        <strain evidence="18 19">M29</strain>
    </source>
</reference>
<evidence type="ECO:0000256" key="10">
    <source>
        <dbReference type="ARBA" id="ARBA00022984"/>
    </source>
</evidence>
<name>A0ABR7IH24_9FIRM</name>
<dbReference type="Gene3D" id="3.90.190.20">
    <property type="entry name" value="Mur ligase, C-terminal domain"/>
    <property type="match status" value="1"/>
</dbReference>
<dbReference type="SUPFAM" id="SSF53623">
    <property type="entry name" value="MurD-like peptide ligases, catalytic domain"/>
    <property type="match status" value="1"/>
</dbReference>
<gene>
    <name evidence="14" type="primary">murC</name>
    <name evidence="18" type="ORF">H8Z82_06145</name>
</gene>
<dbReference type="InterPro" id="IPR036615">
    <property type="entry name" value="Mur_ligase_C_dom_sf"/>
</dbReference>
<evidence type="ECO:0000259" key="17">
    <source>
        <dbReference type="Pfam" id="PF08245"/>
    </source>
</evidence>
<keyword evidence="8 14" id="KW-0067">ATP-binding</keyword>
<evidence type="ECO:0000313" key="19">
    <source>
        <dbReference type="Proteomes" id="UP000649826"/>
    </source>
</evidence>
<evidence type="ECO:0000256" key="13">
    <source>
        <dbReference type="ARBA" id="ARBA00047833"/>
    </source>
</evidence>
<keyword evidence="6 14" id="KW-0132">Cell division</keyword>
<feature type="binding site" evidence="14">
    <location>
        <begin position="118"/>
        <end position="124"/>
    </location>
    <ligand>
        <name>ATP</name>
        <dbReference type="ChEBI" id="CHEBI:30616"/>
    </ligand>
</feature>
<keyword evidence="5 14" id="KW-0436">Ligase</keyword>
<evidence type="ECO:0000256" key="3">
    <source>
        <dbReference type="ARBA" id="ARBA00012211"/>
    </source>
</evidence>
<dbReference type="Pfam" id="PF08245">
    <property type="entry name" value="Mur_ligase_M"/>
    <property type="match status" value="1"/>
</dbReference>
<dbReference type="GO" id="GO:0008763">
    <property type="term" value="F:UDP-N-acetylmuramate-L-alanine ligase activity"/>
    <property type="evidence" value="ECO:0007669"/>
    <property type="project" value="UniProtKB-EC"/>
</dbReference>
<evidence type="ECO:0000256" key="4">
    <source>
        <dbReference type="ARBA" id="ARBA00022490"/>
    </source>
</evidence>
<dbReference type="PANTHER" id="PTHR43445">
    <property type="entry name" value="UDP-N-ACETYLMURAMATE--L-ALANINE LIGASE-RELATED"/>
    <property type="match status" value="1"/>
</dbReference>
<evidence type="ECO:0000256" key="12">
    <source>
        <dbReference type="ARBA" id="ARBA00023316"/>
    </source>
</evidence>
<evidence type="ECO:0000256" key="5">
    <source>
        <dbReference type="ARBA" id="ARBA00022598"/>
    </source>
</evidence>
<keyword evidence="12 14" id="KW-0961">Cell wall biogenesis/degradation</keyword>
<evidence type="ECO:0000256" key="14">
    <source>
        <dbReference type="HAMAP-Rule" id="MF_00046"/>
    </source>
</evidence>
<dbReference type="HAMAP" id="MF_00046">
    <property type="entry name" value="MurC"/>
    <property type="match status" value="1"/>
</dbReference>
<evidence type="ECO:0000259" key="16">
    <source>
        <dbReference type="Pfam" id="PF02875"/>
    </source>
</evidence>
<dbReference type="Pfam" id="PF01225">
    <property type="entry name" value="Mur_ligase"/>
    <property type="match status" value="1"/>
</dbReference>
<dbReference type="InterPro" id="IPR036565">
    <property type="entry name" value="Mur-like_cat_sf"/>
</dbReference>
<feature type="domain" description="Mur ligase N-terminal catalytic" evidence="15">
    <location>
        <begin position="11"/>
        <end position="110"/>
    </location>
</feature>
<organism evidence="18 19">
    <name type="scientific">Blautia difficilis</name>
    <dbReference type="NCBI Taxonomy" id="2763027"/>
    <lineage>
        <taxon>Bacteria</taxon>
        <taxon>Bacillati</taxon>
        <taxon>Bacillota</taxon>
        <taxon>Clostridia</taxon>
        <taxon>Lachnospirales</taxon>
        <taxon>Lachnospiraceae</taxon>
        <taxon>Blautia</taxon>
    </lineage>
</organism>
<dbReference type="NCBIfam" id="TIGR01082">
    <property type="entry name" value="murC"/>
    <property type="match status" value="1"/>
</dbReference>
<evidence type="ECO:0000256" key="9">
    <source>
        <dbReference type="ARBA" id="ARBA00022960"/>
    </source>
</evidence>
<comment type="catalytic activity">
    <reaction evidence="13 14">
        <text>UDP-N-acetyl-alpha-D-muramate + L-alanine + ATP = UDP-N-acetyl-alpha-D-muramoyl-L-alanine + ADP + phosphate + H(+)</text>
        <dbReference type="Rhea" id="RHEA:23372"/>
        <dbReference type="ChEBI" id="CHEBI:15378"/>
        <dbReference type="ChEBI" id="CHEBI:30616"/>
        <dbReference type="ChEBI" id="CHEBI:43474"/>
        <dbReference type="ChEBI" id="CHEBI:57972"/>
        <dbReference type="ChEBI" id="CHEBI:70757"/>
        <dbReference type="ChEBI" id="CHEBI:83898"/>
        <dbReference type="ChEBI" id="CHEBI:456216"/>
        <dbReference type="EC" id="6.3.2.8"/>
    </reaction>
</comment>
<dbReference type="RefSeq" id="WP_186994588.1">
    <property type="nucleotide sequence ID" value="NZ_JACOQG010000007.1"/>
</dbReference>
<sequence length="459" mass="50400">MYQIDFHKPLHIHFIGIGGISMSGLAEILLQENFIISGSDSKSSPLTQALEKKGATIYYGQRASNISDQVELVVYTAAVHPDNPEYACAVQKGLPMLTRAELLGQIMRNYETPIAISGTHGKTTTTSMVSHILLEGNCDPTISVGGILPAIGGNIRVGESETFVTEACEYTNSFLSFFPKISIILNIDADHLDFFKDIDDIRHSFRRFAQLLPADGTLIINADTPRYEEIIRDLPCNVITYGLEQDADYQAGDITYDKYGHASFSVLRHGVKVGSYYLKVPGIHNVSNALAAIALGHLLGLSEDVIIKGLGSFTGTDRRFQYKGQVVGVTIIDDYAHHPTEIEATLNAAHNYPHNKVWCVFQPHTYTRTKALLPEFAKALTLADHVVVADIYAARETDDLGISSADLQKRIQELGTPCEYFPTFDEIENFLLSNCQEGDLLITMGAGDVVTIGEQLLGK</sequence>
<keyword evidence="19" id="KW-1185">Reference proteome</keyword>
<comment type="similarity">
    <text evidence="14">Belongs to the MurCDEF family.</text>
</comment>
<proteinExistence type="inferred from homology"/>
<comment type="caution">
    <text evidence="18">The sequence shown here is derived from an EMBL/GenBank/DDBJ whole genome shotgun (WGS) entry which is preliminary data.</text>
</comment>
<dbReference type="Pfam" id="PF02875">
    <property type="entry name" value="Mur_ligase_C"/>
    <property type="match status" value="1"/>
</dbReference>
<comment type="function">
    <text evidence="14">Cell wall formation.</text>
</comment>
<dbReference type="SUPFAM" id="SSF51984">
    <property type="entry name" value="MurCD N-terminal domain"/>
    <property type="match status" value="1"/>
</dbReference>
<dbReference type="Proteomes" id="UP000649826">
    <property type="component" value="Unassembled WGS sequence"/>
</dbReference>
<comment type="subcellular location">
    <subcellularLocation>
        <location evidence="1 14">Cytoplasm</location>
    </subcellularLocation>
</comment>
<feature type="domain" description="Mur ligase C-terminal" evidence="16">
    <location>
        <begin position="318"/>
        <end position="447"/>
    </location>
</feature>
<keyword evidence="4 14" id="KW-0963">Cytoplasm</keyword>
<dbReference type="InterPro" id="IPR000713">
    <property type="entry name" value="Mur_ligase_N"/>
</dbReference>
<evidence type="ECO:0000256" key="8">
    <source>
        <dbReference type="ARBA" id="ARBA00022840"/>
    </source>
</evidence>
<protein>
    <recommendedName>
        <fullName evidence="3 14">UDP-N-acetylmuramate--L-alanine ligase</fullName>
        <ecNumber evidence="3 14">6.3.2.8</ecNumber>
    </recommendedName>
    <alternativeName>
        <fullName evidence="14">UDP-N-acetylmuramoyl-L-alanine synthetase</fullName>
    </alternativeName>
</protein>
<dbReference type="Gene3D" id="3.40.1190.10">
    <property type="entry name" value="Mur-like, catalytic domain"/>
    <property type="match status" value="1"/>
</dbReference>
<evidence type="ECO:0000259" key="15">
    <source>
        <dbReference type="Pfam" id="PF01225"/>
    </source>
</evidence>
<accession>A0ABR7IH24</accession>
<evidence type="ECO:0000256" key="1">
    <source>
        <dbReference type="ARBA" id="ARBA00004496"/>
    </source>
</evidence>
<dbReference type="InterPro" id="IPR013221">
    <property type="entry name" value="Mur_ligase_cen"/>
</dbReference>
<keyword evidence="10 14" id="KW-0573">Peptidoglycan synthesis</keyword>
<dbReference type="EMBL" id="JACOQG010000007">
    <property type="protein sequence ID" value="MBC5779240.1"/>
    <property type="molecule type" value="Genomic_DNA"/>
</dbReference>
<dbReference type="InterPro" id="IPR004101">
    <property type="entry name" value="Mur_ligase_C"/>
</dbReference>
<keyword evidence="7 14" id="KW-0547">Nucleotide-binding</keyword>
<evidence type="ECO:0000256" key="2">
    <source>
        <dbReference type="ARBA" id="ARBA00004752"/>
    </source>
</evidence>
<evidence type="ECO:0000256" key="11">
    <source>
        <dbReference type="ARBA" id="ARBA00023306"/>
    </source>
</evidence>
<dbReference type="InterPro" id="IPR050061">
    <property type="entry name" value="MurCDEF_pg_biosynth"/>
</dbReference>
<dbReference type="Gene3D" id="3.40.50.720">
    <property type="entry name" value="NAD(P)-binding Rossmann-like Domain"/>
    <property type="match status" value="1"/>
</dbReference>
<evidence type="ECO:0000256" key="7">
    <source>
        <dbReference type="ARBA" id="ARBA00022741"/>
    </source>
</evidence>
<comment type="pathway">
    <text evidence="2 14">Cell wall biogenesis; peptidoglycan biosynthesis.</text>
</comment>
<evidence type="ECO:0000256" key="6">
    <source>
        <dbReference type="ARBA" id="ARBA00022618"/>
    </source>
</evidence>
<keyword evidence="9 14" id="KW-0133">Cell shape</keyword>
<feature type="domain" description="Mur ligase central" evidence="17">
    <location>
        <begin position="116"/>
        <end position="295"/>
    </location>
</feature>
<evidence type="ECO:0000313" key="18">
    <source>
        <dbReference type="EMBL" id="MBC5779240.1"/>
    </source>
</evidence>
<dbReference type="PANTHER" id="PTHR43445:SF3">
    <property type="entry name" value="UDP-N-ACETYLMURAMATE--L-ALANINE LIGASE"/>
    <property type="match status" value="1"/>
</dbReference>
<dbReference type="InterPro" id="IPR005758">
    <property type="entry name" value="UDP-N-AcMur_Ala_ligase_MurC"/>
</dbReference>
<dbReference type="EC" id="6.3.2.8" evidence="3 14"/>
<keyword evidence="11 14" id="KW-0131">Cell cycle</keyword>